<dbReference type="PROSITE" id="PS00455">
    <property type="entry name" value="AMP_BINDING"/>
    <property type="match status" value="1"/>
</dbReference>
<gene>
    <name evidence="6" type="ORF">D7231_16690</name>
</gene>
<evidence type="ECO:0000256" key="1">
    <source>
        <dbReference type="ARBA" id="ARBA00001957"/>
    </source>
</evidence>
<dbReference type="Gene3D" id="3.40.50.12780">
    <property type="entry name" value="N-terminal domain of ligase-like"/>
    <property type="match status" value="1"/>
</dbReference>
<keyword evidence="7" id="KW-1185">Reference proteome</keyword>
<comment type="caution">
    <text evidence="6">The sequence shown here is derived from an EMBL/GenBank/DDBJ whole genome shotgun (WGS) entry which is preliminary data.</text>
</comment>
<evidence type="ECO:0000256" key="2">
    <source>
        <dbReference type="ARBA" id="ARBA00022450"/>
    </source>
</evidence>
<dbReference type="EMBL" id="RBAM01000006">
    <property type="protein sequence ID" value="RKN71637.1"/>
    <property type="molecule type" value="Genomic_DNA"/>
</dbReference>
<dbReference type="GO" id="GO:0031177">
    <property type="term" value="F:phosphopantetheine binding"/>
    <property type="evidence" value="ECO:0007669"/>
    <property type="project" value="InterPro"/>
</dbReference>
<evidence type="ECO:0000259" key="5">
    <source>
        <dbReference type="PROSITE" id="PS50075"/>
    </source>
</evidence>
<dbReference type="InterPro" id="IPR036736">
    <property type="entry name" value="ACP-like_sf"/>
</dbReference>
<dbReference type="Pfam" id="PF13193">
    <property type="entry name" value="AMP-binding_C"/>
    <property type="match status" value="1"/>
</dbReference>
<dbReference type="GO" id="GO:0003824">
    <property type="term" value="F:catalytic activity"/>
    <property type="evidence" value="ECO:0007669"/>
    <property type="project" value="InterPro"/>
</dbReference>
<feature type="compositionally biased region" description="Basic and acidic residues" evidence="4">
    <location>
        <begin position="133"/>
        <end position="151"/>
    </location>
</feature>
<dbReference type="AlphaFoldDB" id="A0A3B0BHZ9"/>
<comment type="cofactor">
    <cofactor evidence="1">
        <name>pantetheine 4'-phosphate</name>
        <dbReference type="ChEBI" id="CHEBI:47942"/>
    </cofactor>
</comment>
<reference evidence="6 7" key="1">
    <citation type="journal article" date="2015" name="Antonie Van Leeuwenhoek">
        <title>Streptomyces klenkii sp. nov., isolated from deep marine sediment.</title>
        <authorList>
            <person name="Veyisoglu A."/>
            <person name="Sahin N."/>
        </authorList>
    </citation>
    <scope>NUCLEOTIDE SEQUENCE [LARGE SCALE GENOMIC DNA]</scope>
    <source>
        <strain evidence="6 7">KCTC 29202</strain>
    </source>
</reference>
<dbReference type="InterPro" id="IPR001242">
    <property type="entry name" value="Condensation_dom"/>
</dbReference>
<dbReference type="InterPro" id="IPR020845">
    <property type="entry name" value="AMP-binding_CS"/>
</dbReference>
<dbReference type="GO" id="GO:0008610">
    <property type="term" value="P:lipid biosynthetic process"/>
    <property type="evidence" value="ECO:0007669"/>
    <property type="project" value="UniProtKB-ARBA"/>
</dbReference>
<feature type="compositionally biased region" description="Basic residues" evidence="4">
    <location>
        <begin position="1"/>
        <end position="10"/>
    </location>
</feature>
<dbReference type="Gene3D" id="3.30.559.30">
    <property type="entry name" value="Nonribosomal peptide synthetase, condensation domain"/>
    <property type="match status" value="1"/>
</dbReference>
<dbReference type="SUPFAM" id="SSF56801">
    <property type="entry name" value="Acetyl-CoA synthetase-like"/>
    <property type="match status" value="1"/>
</dbReference>
<dbReference type="SUPFAM" id="SSF47336">
    <property type="entry name" value="ACP-like"/>
    <property type="match status" value="1"/>
</dbReference>
<dbReference type="InterPro" id="IPR025110">
    <property type="entry name" value="AMP-bd_C"/>
</dbReference>
<dbReference type="SMART" id="SM00823">
    <property type="entry name" value="PKS_PP"/>
    <property type="match status" value="1"/>
</dbReference>
<dbReference type="InterPro" id="IPR009081">
    <property type="entry name" value="PP-bd_ACP"/>
</dbReference>
<name>A0A3B0BHZ9_9ACTN</name>
<feature type="compositionally biased region" description="Basic residues" evidence="4">
    <location>
        <begin position="152"/>
        <end position="178"/>
    </location>
</feature>
<dbReference type="GO" id="GO:0017000">
    <property type="term" value="P:antibiotic biosynthetic process"/>
    <property type="evidence" value="ECO:0007669"/>
    <property type="project" value="UniProtKB-ARBA"/>
</dbReference>
<dbReference type="PANTHER" id="PTHR45527:SF1">
    <property type="entry name" value="FATTY ACID SYNTHASE"/>
    <property type="match status" value="1"/>
</dbReference>
<dbReference type="InterPro" id="IPR023213">
    <property type="entry name" value="CAT-like_dom_sf"/>
</dbReference>
<dbReference type="Pfam" id="PF00668">
    <property type="entry name" value="Condensation"/>
    <property type="match status" value="1"/>
</dbReference>
<dbReference type="Pfam" id="PF00501">
    <property type="entry name" value="AMP-binding"/>
    <property type="match status" value="1"/>
</dbReference>
<feature type="compositionally biased region" description="Basic and acidic residues" evidence="4">
    <location>
        <begin position="50"/>
        <end position="60"/>
    </location>
</feature>
<feature type="domain" description="Carrier" evidence="5">
    <location>
        <begin position="1147"/>
        <end position="1222"/>
    </location>
</feature>
<feature type="region of interest" description="Disordered" evidence="4">
    <location>
        <begin position="1"/>
        <end position="77"/>
    </location>
</feature>
<dbReference type="Proteomes" id="UP000270343">
    <property type="component" value="Unassembled WGS sequence"/>
</dbReference>
<evidence type="ECO:0000256" key="4">
    <source>
        <dbReference type="SAM" id="MobiDB-lite"/>
    </source>
</evidence>
<dbReference type="InterPro" id="IPR020806">
    <property type="entry name" value="PKS_PP-bd"/>
</dbReference>
<dbReference type="Gene3D" id="3.30.559.10">
    <property type="entry name" value="Chloramphenicol acetyltransferase-like domain"/>
    <property type="match status" value="1"/>
</dbReference>
<keyword evidence="2" id="KW-0596">Phosphopantetheine</keyword>
<organism evidence="6 7">
    <name type="scientific">Streptomyces klenkii</name>
    <dbReference type="NCBI Taxonomy" id="1420899"/>
    <lineage>
        <taxon>Bacteria</taxon>
        <taxon>Bacillati</taxon>
        <taxon>Actinomycetota</taxon>
        <taxon>Actinomycetes</taxon>
        <taxon>Kitasatosporales</taxon>
        <taxon>Streptomycetaceae</taxon>
        <taxon>Streptomyces</taxon>
    </lineage>
</organism>
<feature type="compositionally biased region" description="Basic residues" evidence="4">
    <location>
        <begin position="61"/>
        <end position="77"/>
    </location>
</feature>
<feature type="compositionally biased region" description="Basic residues" evidence="4">
    <location>
        <begin position="18"/>
        <end position="49"/>
    </location>
</feature>
<dbReference type="CDD" id="cd05930">
    <property type="entry name" value="A_NRPS"/>
    <property type="match status" value="1"/>
</dbReference>
<dbReference type="Pfam" id="PF00550">
    <property type="entry name" value="PP-binding"/>
    <property type="match status" value="1"/>
</dbReference>
<dbReference type="NCBIfam" id="TIGR01733">
    <property type="entry name" value="AA-adenyl-dom"/>
    <property type="match status" value="1"/>
</dbReference>
<feature type="compositionally biased region" description="Basic residues" evidence="4">
    <location>
        <begin position="90"/>
        <end position="107"/>
    </location>
</feature>
<dbReference type="GO" id="GO:0044550">
    <property type="term" value="P:secondary metabolite biosynthetic process"/>
    <property type="evidence" value="ECO:0007669"/>
    <property type="project" value="TreeGrafter"/>
</dbReference>
<dbReference type="InterPro" id="IPR042099">
    <property type="entry name" value="ANL_N_sf"/>
</dbReference>
<dbReference type="GO" id="GO:0043041">
    <property type="term" value="P:amino acid activation for nonribosomal peptide biosynthetic process"/>
    <property type="evidence" value="ECO:0007669"/>
    <property type="project" value="TreeGrafter"/>
</dbReference>
<dbReference type="Gene3D" id="1.10.1200.10">
    <property type="entry name" value="ACP-like"/>
    <property type="match status" value="1"/>
</dbReference>
<protein>
    <submittedName>
        <fullName evidence="6">Amino acid adenylation domain-containing protein</fullName>
    </submittedName>
</protein>
<dbReference type="PANTHER" id="PTHR45527">
    <property type="entry name" value="NONRIBOSOMAL PEPTIDE SYNTHETASE"/>
    <property type="match status" value="1"/>
</dbReference>
<dbReference type="SUPFAM" id="SSF52777">
    <property type="entry name" value="CoA-dependent acyltransferases"/>
    <property type="match status" value="2"/>
</dbReference>
<keyword evidence="3" id="KW-0597">Phosphoprotein</keyword>
<dbReference type="GO" id="GO:0005737">
    <property type="term" value="C:cytoplasm"/>
    <property type="evidence" value="ECO:0007669"/>
    <property type="project" value="TreeGrafter"/>
</dbReference>
<evidence type="ECO:0000256" key="3">
    <source>
        <dbReference type="ARBA" id="ARBA00022553"/>
    </source>
</evidence>
<sequence length="1222" mass="131680">MRGLGVRRRAGREDRRTAGHRAARGRLRPRARRRAHGPPSVRPRHRQHDHRPDSGGDRGAVRHRRAARRGLRHRAGRIRRRALLGLPADRHRRAPPCRTGRGLRRGTGRPGRFVHVLPRHRGRSRPAAGLAAGHRDHLRQRAERTEPDAHHAGHRPHRDRRRAALRGRAPRPAAHPRGHGVGGRRAGRPPGSRRVSNDLPAGRIRPPRKESTLWLLDELVPDSGANNLSLAMRVRGRLDAAATAKAVQLLVERFEVLRTVYHRDETGLLKSVPASLAVGLEEAEHHGDAEEELAALTAFVAAPFTTDGSPLVRALLLHGKDADVFCLALHHAVSDVQSTAILRAEFVSLYEAVAAGEHPVPAEVPAWHGPGTSEESRQYWREKMAGFRSAGLELWCEQREQAVTTLRGDEVTHVLSPEAHEVVRRLQRELRAPESVVLLTAYAVLLAAHGAGPDLTIGSPVNTRPREAVDTVGYHSNLVTLRLLLERNISFRELTALTRRTFMEAMAHLDVPADDVLDMVERDGSGWRNTLFKHVFNYVPFVEDQRTFSIAGTEAELVVVENGFSQFDLEFFVSASRESATVRAVFYTGVLDRADVELMVRRYDALLVTAGAALDAPLSSLPVWSPQDRTVIDAANATDREIGLPTVLAGFARRAAADPAAPAVRDGDSTATYGALWSAAADTAARLTAAGVRRGDVVALLLPRGAALAASVFGTWLAGAAYMPLDPNHPAERLAYQLEDSGARAVITGAGTEAPAGYASVPAADWENLPEAPVDTAAAEAAGPGDLAYVIYTSGSTGKPKGIPIRHRSLVNHIVDYADRFGVAGSARPTGWLSTYSFDTSSLELMMPLLHGGHTVVLPDAARTDGDLLAAAVTAHDIGFLQATPTTWRLVAREAGEVVAGRTILTGGEPLPAELADTLLAAGAELWNVYGPTESTIWATAGRMSADRTGRVDVGSPIANTRVFIAGPDGRPLPVGVRGELCVAGVGVASGYHERPDLTAERFGENAEYGRFHRSGDIACWRPDGRIDLFGRVDRQVKLRGNRIELAEVEAVLLSHPDVEAAAVVVVGDPGADGSLAAFVRVPGRPEAVDELWDHAHRQLPRSVVPHRFVAVHAFPRTGSDKVDYLALAERAAAQHGPAVGGGAARAAGDDLTATVLGLFTELLQRQDLDAGSHFFANGGHSLLAATLAQRIKDITGVRLALSDVFETPTPAALAERLRRLA</sequence>
<dbReference type="InterPro" id="IPR045851">
    <property type="entry name" value="AMP-bd_C_sf"/>
</dbReference>
<accession>A0A3B0BHZ9</accession>
<dbReference type="Gene3D" id="3.30.300.30">
    <property type="match status" value="1"/>
</dbReference>
<dbReference type="PROSITE" id="PS50075">
    <property type="entry name" value="CARRIER"/>
    <property type="match status" value="1"/>
</dbReference>
<evidence type="ECO:0000313" key="7">
    <source>
        <dbReference type="Proteomes" id="UP000270343"/>
    </source>
</evidence>
<dbReference type="InterPro" id="IPR000873">
    <property type="entry name" value="AMP-dep_synth/lig_dom"/>
</dbReference>
<dbReference type="InterPro" id="IPR010071">
    <property type="entry name" value="AA_adenyl_dom"/>
</dbReference>
<evidence type="ECO:0000313" key="6">
    <source>
        <dbReference type="EMBL" id="RKN71637.1"/>
    </source>
</evidence>
<proteinExistence type="predicted"/>
<feature type="region of interest" description="Disordered" evidence="4">
    <location>
        <begin position="90"/>
        <end position="206"/>
    </location>
</feature>